<dbReference type="PANTHER" id="PTHR43352">
    <property type="entry name" value="ACETYL-COA SYNTHETASE"/>
    <property type="match status" value="1"/>
</dbReference>
<sequence length="563" mass="60326">MAAPATAASAAPATPTAHVDTFARDRLPPPESCPVFQFNADTQYPARFNAAVELVDRHVAVGHGERVAVRHAPDGRIETVTYAQLAALVNRIAHVLVADMGLVPGNRVLLRGPNNLMMAASWLATVKAGLIAVPTMPLLRAKELRQIIDKAQVSAALCDARLRDELEANQRAGGEHHCPTLTTVRYFNGSGADALETAMAGKPDTFDACDTAADDICLIAFTSGTTGQPKGTMHFHRDVLAMCDLFPRHVLKPTPDDIFCGTPPLAFTFGLGGMLCFPLRIGASTALAEKLTPETLLGLIQDHRATVVFTAPTFYRQMATLAGQYDIGSLRKSVSAGEALPDATRQAWKAATGIEMTDGLGGTEMMHIFISSAGADVRPGAVGRVVPGYEARIVDDAMQPVPPGTVGKLAVRGPTGCRYLDDPRQAAYVRDGWNLPGDTFMADADGYYFYQARSDDMIISAGYNIAGPEVEGTLLKHASVAECGVVGAADAERGQVVTAYVVLRPGVAPDDATRTALQEYCKREIAPYKYPRRIEFVAALPRTETGKLQRFRLRQLANEGLQP</sequence>
<dbReference type="Pfam" id="PF13193">
    <property type="entry name" value="AMP-binding_C"/>
    <property type="match status" value="1"/>
</dbReference>
<dbReference type="OrthoDB" id="9766486at2"/>
<accession>A0A3G8H0R3</accession>
<name>A0A3G8H0R3_9BURK</name>
<protein>
    <submittedName>
        <fullName evidence="4">2-aminobenzoate-CoA ligase</fullName>
    </submittedName>
</protein>
<dbReference type="RefSeq" id="WP_124683902.1">
    <property type="nucleotide sequence ID" value="NZ_CP033969.1"/>
</dbReference>
<evidence type="ECO:0000256" key="1">
    <source>
        <dbReference type="ARBA" id="ARBA00022598"/>
    </source>
</evidence>
<dbReference type="AlphaFoldDB" id="A0A3G8H0R3"/>
<dbReference type="InterPro" id="IPR000873">
    <property type="entry name" value="AMP-dep_synth/lig_dom"/>
</dbReference>
<gene>
    <name evidence="4" type="ORF">EHF44_11770</name>
</gene>
<evidence type="ECO:0000313" key="4">
    <source>
        <dbReference type="EMBL" id="AZG14058.1"/>
    </source>
</evidence>
<reference evidence="5" key="1">
    <citation type="submission" date="2018-11" db="EMBL/GenBank/DDBJ databases">
        <title>FDA dAtabase for Regulatory Grade micrObial Sequences (FDA-ARGOS): Supporting development and validation of Infectious Disease Dx tests.</title>
        <authorList>
            <person name="Goldberg B."/>
            <person name="Campos J."/>
            <person name="Tallon L."/>
            <person name="Sadzewicz L."/>
            <person name="Zhao X."/>
            <person name="Vavikolanu K."/>
            <person name="Mehta A."/>
            <person name="Aluvathingal J."/>
            <person name="Nadendla S."/>
            <person name="Geyer C."/>
            <person name="Nandy P."/>
            <person name="Yan Y."/>
            <person name="Sichtig H."/>
        </authorList>
    </citation>
    <scope>NUCLEOTIDE SEQUENCE [LARGE SCALE GENOMIC DNA]</scope>
    <source>
        <strain evidence="5">FDAARGOS_614</strain>
    </source>
</reference>
<dbReference type="EMBL" id="CP033969">
    <property type="protein sequence ID" value="AZG14058.1"/>
    <property type="molecule type" value="Genomic_DNA"/>
</dbReference>
<feature type="domain" description="AMP-dependent synthetase/ligase" evidence="2">
    <location>
        <begin position="59"/>
        <end position="415"/>
    </location>
</feature>
<dbReference type="Gene3D" id="3.30.300.30">
    <property type="match status" value="1"/>
</dbReference>
<proteinExistence type="predicted"/>
<evidence type="ECO:0000313" key="5">
    <source>
        <dbReference type="Proteomes" id="UP000270411"/>
    </source>
</evidence>
<dbReference type="SUPFAM" id="SSF56801">
    <property type="entry name" value="Acetyl-CoA synthetase-like"/>
    <property type="match status" value="1"/>
</dbReference>
<dbReference type="GO" id="GO:0044550">
    <property type="term" value="P:secondary metabolite biosynthetic process"/>
    <property type="evidence" value="ECO:0007669"/>
    <property type="project" value="TreeGrafter"/>
</dbReference>
<dbReference type="InterPro" id="IPR025110">
    <property type="entry name" value="AMP-bd_C"/>
</dbReference>
<keyword evidence="1 4" id="KW-0436">Ligase</keyword>
<dbReference type="InterPro" id="IPR042099">
    <property type="entry name" value="ANL_N_sf"/>
</dbReference>
<feature type="domain" description="AMP-binding enzyme C-terminal" evidence="3">
    <location>
        <begin position="469"/>
        <end position="547"/>
    </location>
</feature>
<organism evidence="4 5">
    <name type="scientific">Cupriavidus pauculus</name>
    <dbReference type="NCBI Taxonomy" id="82633"/>
    <lineage>
        <taxon>Bacteria</taxon>
        <taxon>Pseudomonadati</taxon>
        <taxon>Pseudomonadota</taxon>
        <taxon>Betaproteobacteria</taxon>
        <taxon>Burkholderiales</taxon>
        <taxon>Burkholderiaceae</taxon>
        <taxon>Cupriavidus</taxon>
    </lineage>
</organism>
<dbReference type="GO" id="GO:0016878">
    <property type="term" value="F:acid-thiol ligase activity"/>
    <property type="evidence" value="ECO:0007669"/>
    <property type="project" value="TreeGrafter"/>
</dbReference>
<dbReference type="Pfam" id="PF00501">
    <property type="entry name" value="AMP-binding"/>
    <property type="match status" value="1"/>
</dbReference>
<dbReference type="Gene3D" id="3.40.50.12780">
    <property type="entry name" value="N-terminal domain of ligase-like"/>
    <property type="match status" value="1"/>
</dbReference>
<dbReference type="InterPro" id="IPR045851">
    <property type="entry name" value="AMP-bd_C_sf"/>
</dbReference>
<evidence type="ECO:0000259" key="3">
    <source>
        <dbReference type="Pfam" id="PF13193"/>
    </source>
</evidence>
<dbReference type="PANTHER" id="PTHR43352:SF1">
    <property type="entry name" value="ANTHRANILATE--COA LIGASE"/>
    <property type="match status" value="1"/>
</dbReference>
<evidence type="ECO:0000259" key="2">
    <source>
        <dbReference type="Pfam" id="PF00501"/>
    </source>
</evidence>
<dbReference type="KEGG" id="cpau:EHF44_11770"/>
<dbReference type="PROSITE" id="PS00455">
    <property type="entry name" value="AMP_BINDING"/>
    <property type="match status" value="1"/>
</dbReference>
<dbReference type="Proteomes" id="UP000270411">
    <property type="component" value="Chromosome 1"/>
</dbReference>
<dbReference type="InterPro" id="IPR020845">
    <property type="entry name" value="AMP-binding_CS"/>
</dbReference>